<dbReference type="Proteomes" id="UP000824002">
    <property type="component" value="Unassembled WGS sequence"/>
</dbReference>
<reference evidence="2" key="1">
    <citation type="submission" date="2020-10" db="EMBL/GenBank/DDBJ databases">
        <authorList>
            <person name="Gilroy R."/>
        </authorList>
    </citation>
    <scope>NUCLEOTIDE SEQUENCE</scope>
    <source>
        <strain evidence="2">CHK199-13235</strain>
    </source>
</reference>
<accession>A0A9D1FPJ4</accession>
<evidence type="ECO:0000313" key="2">
    <source>
        <dbReference type="EMBL" id="HIS77223.1"/>
    </source>
</evidence>
<evidence type="ECO:0008006" key="4">
    <source>
        <dbReference type="Google" id="ProtNLM"/>
    </source>
</evidence>
<gene>
    <name evidence="2" type="ORF">IAB51_10530</name>
</gene>
<comment type="caution">
    <text evidence="2">The sequence shown here is derived from an EMBL/GenBank/DDBJ whole genome shotgun (WGS) entry which is preliminary data.</text>
</comment>
<reference evidence="2" key="2">
    <citation type="journal article" date="2021" name="PeerJ">
        <title>Extensive microbial diversity within the chicken gut microbiome revealed by metagenomics and culture.</title>
        <authorList>
            <person name="Gilroy R."/>
            <person name="Ravi A."/>
            <person name="Getino M."/>
            <person name="Pursley I."/>
            <person name="Horton D.L."/>
            <person name="Alikhan N.F."/>
            <person name="Baker D."/>
            <person name="Gharbi K."/>
            <person name="Hall N."/>
            <person name="Watson M."/>
            <person name="Adriaenssens E.M."/>
            <person name="Foster-Nyarko E."/>
            <person name="Jarju S."/>
            <person name="Secka A."/>
            <person name="Antonio M."/>
            <person name="Oren A."/>
            <person name="Chaudhuri R.R."/>
            <person name="La Ragione R."/>
            <person name="Hildebrand F."/>
            <person name="Pallen M.J."/>
        </authorList>
    </citation>
    <scope>NUCLEOTIDE SEQUENCE</scope>
    <source>
        <strain evidence="2">CHK199-13235</strain>
    </source>
</reference>
<dbReference type="AlphaFoldDB" id="A0A9D1FPJ4"/>
<dbReference type="EMBL" id="DVJP01000069">
    <property type="protein sequence ID" value="HIS77223.1"/>
    <property type="molecule type" value="Genomic_DNA"/>
</dbReference>
<feature type="chain" id="PRO_5038910026" description="SLH domain-containing protein" evidence="1">
    <location>
        <begin position="25"/>
        <end position="325"/>
    </location>
</feature>
<organism evidence="2 3">
    <name type="scientific">Candidatus Merdivicinus excrementipullorum</name>
    <dbReference type="NCBI Taxonomy" id="2840867"/>
    <lineage>
        <taxon>Bacteria</taxon>
        <taxon>Bacillati</taxon>
        <taxon>Bacillota</taxon>
        <taxon>Clostridia</taxon>
        <taxon>Eubacteriales</taxon>
        <taxon>Oscillospiraceae</taxon>
        <taxon>Oscillospiraceae incertae sedis</taxon>
        <taxon>Candidatus Merdivicinus</taxon>
    </lineage>
</organism>
<protein>
    <recommendedName>
        <fullName evidence="4">SLH domain-containing protein</fullName>
    </recommendedName>
</protein>
<sequence>MKKKLLAMALCGMLAVSFAVPVSAAAVSGGTEQTATEQEQALPDSVLYYGEVKEAVKDEDGNIIQLRMDSEQYGEYVFNIAEDTVWVDSGSKKALDPADVKAGDRLYVFHSLVETRSIPPQSPAFAVVGNVPMDVGCAQYYEVEGVSQQNGKTWIQTSNGGLYIVANEKTEFSYYGSDKEVSADDLQAGGHIVAWTGVNATSYPAQTNGFHIMILPSASWEPLTQGALNQMLGKKSNAASAASSENGGAMTREQLVTALWKSQGSPRVTDDVLDKAEDADEISSGARRAMAWACREGLVSDIYLGPKDPVTVGEAKEMLRLLEEK</sequence>
<evidence type="ECO:0000256" key="1">
    <source>
        <dbReference type="SAM" id="SignalP"/>
    </source>
</evidence>
<feature type="signal peptide" evidence="1">
    <location>
        <begin position="1"/>
        <end position="24"/>
    </location>
</feature>
<evidence type="ECO:0000313" key="3">
    <source>
        <dbReference type="Proteomes" id="UP000824002"/>
    </source>
</evidence>
<name>A0A9D1FPJ4_9FIRM</name>
<proteinExistence type="predicted"/>
<keyword evidence="1" id="KW-0732">Signal</keyword>